<keyword evidence="2" id="KW-0472">Membrane</keyword>
<evidence type="ECO:0000256" key="2">
    <source>
        <dbReference type="SAM" id="Phobius"/>
    </source>
</evidence>
<feature type="transmembrane region" description="Helical" evidence="2">
    <location>
        <begin position="138"/>
        <end position="159"/>
    </location>
</feature>
<dbReference type="EMBL" id="CP102332">
    <property type="protein sequence ID" value="UUS34635.1"/>
    <property type="molecule type" value="Genomic_DNA"/>
</dbReference>
<keyword evidence="2" id="KW-1133">Transmembrane helix</keyword>
<evidence type="ECO:0000256" key="1">
    <source>
        <dbReference type="SAM" id="MobiDB-lite"/>
    </source>
</evidence>
<evidence type="ECO:0000313" key="4">
    <source>
        <dbReference type="Proteomes" id="UP001060150"/>
    </source>
</evidence>
<feature type="region of interest" description="Disordered" evidence="1">
    <location>
        <begin position="187"/>
        <end position="207"/>
    </location>
</feature>
<organism evidence="3 4">
    <name type="scientific">Streptomyces changanensis</name>
    <dbReference type="NCBI Taxonomy" id="2964669"/>
    <lineage>
        <taxon>Bacteria</taxon>
        <taxon>Bacillati</taxon>
        <taxon>Actinomycetota</taxon>
        <taxon>Actinomycetes</taxon>
        <taxon>Kitasatosporales</taxon>
        <taxon>Streptomycetaceae</taxon>
        <taxon>Streptomyces</taxon>
    </lineage>
</organism>
<sequence length="207" mass="20569">MVRFGVFAECLLTGVWIALASLPLVTLPAAVAAGAAHLRRHLAHERGGLREYAADLRAAARRGWLAGLAGWGALALVAADLAVVRAGGLPGGVFAGTVGVLALLALAVAGLRAAVAWRPGASWRALSAVAARRTVRDPVGSSLLVCGFAVVAASAWFALPLAAPALGVVTAAALALERRADVRGAATGGDRARAGSFPPPGPSPGGA</sequence>
<proteinExistence type="predicted"/>
<keyword evidence="2" id="KW-0812">Transmembrane</keyword>
<feature type="transmembrane region" description="Helical" evidence="2">
    <location>
        <begin position="93"/>
        <end position="117"/>
    </location>
</feature>
<gene>
    <name evidence="3" type="ORF">NRO40_00505</name>
</gene>
<accession>A0ABY5NF27</accession>
<feature type="transmembrane region" description="Helical" evidence="2">
    <location>
        <begin position="15"/>
        <end position="36"/>
    </location>
</feature>
<dbReference type="Proteomes" id="UP001060150">
    <property type="component" value="Chromosome"/>
</dbReference>
<dbReference type="RefSeq" id="WP_257375557.1">
    <property type="nucleotide sequence ID" value="NZ_CP102332.1"/>
</dbReference>
<evidence type="ECO:0000313" key="3">
    <source>
        <dbReference type="EMBL" id="UUS34635.1"/>
    </source>
</evidence>
<evidence type="ECO:0008006" key="5">
    <source>
        <dbReference type="Google" id="ProtNLM"/>
    </source>
</evidence>
<feature type="transmembrane region" description="Helical" evidence="2">
    <location>
        <begin position="64"/>
        <end position="87"/>
    </location>
</feature>
<name>A0ABY5NF27_9ACTN</name>
<reference evidence="3" key="1">
    <citation type="submission" date="2022-08" db="EMBL/GenBank/DDBJ databases">
        <title>Streptomyces changanensis sp. nov., an actinomycete isolated from soil.</title>
        <authorList>
            <person name="Wu H."/>
            <person name="Han L."/>
        </authorList>
    </citation>
    <scope>NUCLEOTIDE SEQUENCE</scope>
    <source>
        <strain evidence="3">HL-66</strain>
    </source>
</reference>
<protein>
    <recommendedName>
        <fullName evidence="5">Integral membrane protein</fullName>
    </recommendedName>
</protein>
<feature type="compositionally biased region" description="Pro residues" evidence="1">
    <location>
        <begin position="197"/>
        <end position="207"/>
    </location>
</feature>
<keyword evidence="4" id="KW-1185">Reference proteome</keyword>